<name>A0A0M3AP05_9SPHN</name>
<comment type="caution">
    <text evidence="2">The sequence shown here is derived from an EMBL/GenBank/DDBJ whole genome shotgun (WGS) entry which is preliminary data.</text>
</comment>
<protein>
    <submittedName>
        <fullName evidence="2">Acyl-CoA transferase</fullName>
    </submittedName>
</protein>
<dbReference type="PANTHER" id="PTHR48207:SF3">
    <property type="entry name" value="SUCCINATE--HYDROXYMETHYLGLUTARATE COA-TRANSFERASE"/>
    <property type="match status" value="1"/>
</dbReference>
<dbReference type="InterPro" id="IPR050483">
    <property type="entry name" value="CoA-transferase_III_domain"/>
</dbReference>
<proteinExistence type="predicted"/>
<reference evidence="2 3" key="1">
    <citation type="submission" date="2015-04" db="EMBL/GenBank/DDBJ databases">
        <title>Genome sequence of aromatic hydrocarbons-degrading Sphingobium chungbukense DJ77.</title>
        <authorList>
            <person name="Kim Y.-C."/>
            <person name="Chae J.-C."/>
        </authorList>
    </citation>
    <scope>NUCLEOTIDE SEQUENCE [LARGE SCALE GENOMIC DNA]</scope>
    <source>
        <strain evidence="2 3">DJ77</strain>
    </source>
</reference>
<dbReference type="SUPFAM" id="SSF89796">
    <property type="entry name" value="CoA-transferase family III (CaiB/BaiF)"/>
    <property type="match status" value="1"/>
</dbReference>
<keyword evidence="3" id="KW-1185">Reference proteome</keyword>
<dbReference type="Gene3D" id="3.30.1540.10">
    <property type="entry name" value="formyl-coa transferase, domain 3"/>
    <property type="match status" value="1"/>
</dbReference>
<gene>
    <name evidence="2" type="ORF">YP76_14290</name>
</gene>
<evidence type="ECO:0000313" key="2">
    <source>
        <dbReference type="EMBL" id="KKW91673.1"/>
    </source>
</evidence>
<organism evidence="2 3">
    <name type="scientific">Sphingobium chungbukense</name>
    <dbReference type="NCBI Taxonomy" id="56193"/>
    <lineage>
        <taxon>Bacteria</taxon>
        <taxon>Pseudomonadati</taxon>
        <taxon>Pseudomonadota</taxon>
        <taxon>Alphaproteobacteria</taxon>
        <taxon>Sphingomonadales</taxon>
        <taxon>Sphingomonadaceae</taxon>
        <taxon>Sphingobium</taxon>
    </lineage>
</organism>
<evidence type="ECO:0000256" key="1">
    <source>
        <dbReference type="ARBA" id="ARBA00022679"/>
    </source>
</evidence>
<dbReference type="Gene3D" id="3.40.50.10540">
    <property type="entry name" value="Crotonobetainyl-coa:carnitine coa-transferase, domain 1"/>
    <property type="match status" value="1"/>
</dbReference>
<accession>A0A0M3AP05</accession>
<dbReference type="EMBL" id="LBIC01000006">
    <property type="protein sequence ID" value="KKW91673.1"/>
    <property type="molecule type" value="Genomic_DNA"/>
</dbReference>
<dbReference type="STRING" id="56193.YP76_14290"/>
<evidence type="ECO:0000313" key="3">
    <source>
        <dbReference type="Proteomes" id="UP000033874"/>
    </source>
</evidence>
<keyword evidence="1 2" id="KW-0808">Transferase</keyword>
<dbReference type="PANTHER" id="PTHR48207">
    <property type="entry name" value="SUCCINATE--HYDROXYMETHYLGLUTARATE COA-TRANSFERASE"/>
    <property type="match status" value="1"/>
</dbReference>
<sequence length="399" mass="42860">MAGLKVLDLAWVVAGPLVGRTLADFGATVVRVESSRRVETARVMGPFPNGDHDVQQSGLFETCNAGKLGLSLDLSKAAARQVVRDLAQWADVVVESFTPGQMAKWNLSYDQLRDVNPALVMVSTSLSGQDGPHAHYSGYGNHGAALSGFQHIVGEQGGPLVGPYGPYTDFIAPRFGLAALLAALDHRRCTGKGCHLDISQIEAGVQFLAPQVAAHSVTGAVQAAMGNRDAAMAPHGVFRAAGDDQWIAIAVENDAQWRTFAELIGGAALAADHRFATVEARHGHVEALEQIVETWTKDKNVEWLEESLCLRAIPAHRVQSIYGLGADPQMRGREHLIRIDHPLSGTTMIEAAPFRMSRTPARYAVCAPPYGRDNDHVLAEILGYGKDRLEALAEADALI</sequence>
<dbReference type="PATRIC" id="fig|56193.3.peg.2982"/>
<dbReference type="AlphaFoldDB" id="A0A0M3AP05"/>
<dbReference type="GO" id="GO:0008410">
    <property type="term" value="F:CoA-transferase activity"/>
    <property type="evidence" value="ECO:0007669"/>
    <property type="project" value="TreeGrafter"/>
</dbReference>
<dbReference type="InterPro" id="IPR044855">
    <property type="entry name" value="CoA-Trfase_III_dom3_sf"/>
</dbReference>
<dbReference type="InterPro" id="IPR003673">
    <property type="entry name" value="CoA-Trfase_fam_III"/>
</dbReference>
<dbReference type="Proteomes" id="UP000033874">
    <property type="component" value="Unassembled WGS sequence"/>
</dbReference>
<dbReference type="InterPro" id="IPR023606">
    <property type="entry name" value="CoA-Trfase_III_dom_1_sf"/>
</dbReference>
<dbReference type="Pfam" id="PF02515">
    <property type="entry name" value="CoA_transf_3"/>
    <property type="match status" value="1"/>
</dbReference>